<keyword evidence="5" id="KW-1185">Reference proteome</keyword>
<dbReference type="Gene3D" id="3.90.850.10">
    <property type="entry name" value="Fumarylacetoacetase-like, C-terminal domain"/>
    <property type="match status" value="1"/>
</dbReference>
<dbReference type="FunFam" id="3.90.850.10:FF:000002">
    <property type="entry name" value="2-hydroxyhepta-2,4-diene-1,7-dioate isomerase"/>
    <property type="match status" value="1"/>
</dbReference>
<comment type="caution">
    <text evidence="4">The sequence shown here is derived from an EMBL/GenBank/DDBJ whole genome shotgun (WGS) entry which is preliminary data.</text>
</comment>
<dbReference type="Pfam" id="PF01557">
    <property type="entry name" value="FAA_hydrolase"/>
    <property type="match status" value="1"/>
</dbReference>
<comment type="similarity">
    <text evidence="1">Belongs to the FAH family.</text>
</comment>
<gene>
    <name evidence="4" type="ORF">AMD00_14595</name>
</gene>
<protein>
    <recommendedName>
        <fullName evidence="3">Fumarylacetoacetase-like C-terminal domain-containing protein</fullName>
    </recommendedName>
</protein>
<dbReference type="GO" id="GO:0019752">
    <property type="term" value="P:carboxylic acid metabolic process"/>
    <property type="evidence" value="ECO:0007669"/>
    <property type="project" value="UniProtKB-ARBA"/>
</dbReference>
<organism evidence="4 5">
    <name type="scientific">Viridibacillus arvi</name>
    <dbReference type="NCBI Taxonomy" id="263475"/>
    <lineage>
        <taxon>Bacteria</taxon>
        <taxon>Bacillati</taxon>
        <taxon>Bacillota</taxon>
        <taxon>Bacilli</taxon>
        <taxon>Bacillales</taxon>
        <taxon>Caryophanaceae</taxon>
        <taxon>Viridibacillus</taxon>
    </lineage>
</organism>
<dbReference type="PANTHER" id="PTHR11820:SF7">
    <property type="entry name" value="ACYLPYRUVASE FAHD1, MITOCHONDRIAL"/>
    <property type="match status" value="1"/>
</dbReference>
<name>A0A0M0LF88_9BACL</name>
<evidence type="ECO:0000259" key="3">
    <source>
        <dbReference type="Pfam" id="PF01557"/>
    </source>
</evidence>
<accession>A0A0M0LF88</accession>
<dbReference type="OrthoDB" id="9805307at2"/>
<evidence type="ECO:0000256" key="2">
    <source>
        <dbReference type="ARBA" id="ARBA00022723"/>
    </source>
</evidence>
<dbReference type="SUPFAM" id="SSF56529">
    <property type="entry name" value="FAH"/>
    <property type="match status" value="1"/>
</dbReference>
<evidence type="ECO:0000313" key="5">
    <source>
        <dbReference type="Proteomes" id="UP000036867"/>
    </source>
</evidence>
<dbReference type="InterPro" id="IPR036663">
    <property type="entry name" value="Fumarylacetoacetase_C_sf"/>
</dbReference>
<keyword evidence="2" id="KW-0479">Metal-binding</keyword>
<dbReference type="Proteomes" id="UP000036867">
    <property type="component" value="Unassembled WGS sequence"/>
</dbReference>
<dbReference type="GO" id="GO:0016853">
    <property type="term" value="F:isomerase activity"/>
    <property type="evidence" value="ECO:0007669"/>
    <property type="project" value="UniProtKB-ARBA"/>
</dbReference>
<dbReference type="PATRIC" id="fig|263475.3.peg.4188"/>
<dbReference type="PANTHER" id="PTHR11820">
    <property type="entry name" value="ACYLPYRUVASE"/>
    <property type="match status" value="1"/>
</dbReference>
<dbReference type="AlphaFoldDB" id="A0A0M0LF88"/>
<dbReference type="RefSeq" id="WP_053417738.1">
    <property type="nucleotide sequence ID" value="NZ_JBNNVA010000002.1"/>
</dbReference>
<feature type="domain" description="Fumarylacetoacetase-like C-terminal" evidence="3">
    <location>
        <begin position="94"/>
        <end position="299"/>
    </location>
</feature>
<dbReference type="GeneID" id="301137327"/>
<evidence type="ECO:0000313" key="4">
    <source>
        <dbReference type="EMBL" id="KOO49572.1"/>
    </source>
</evidence>
<reference evidence="5" key="1">
    <citation type="submission" date="2015-08" db="EMBL/GenBank/DDBJ databases">
        <title>Fjat-10028 dsm 16317.</title>
        <authorList>
            <person name="Liu B."/>
            <person name="Wang J."/>
            <person name="Zhu Y."/>
            <person name="Liu G."/>
            <person name="Chen Q."/>
            <person name="Chen Z."/>
            <person name="Lan J."/>
            <person name="Che J."/>
            <person name="Ge C."/>
            <person name="Shi H."/>
            <person name="Pan Z."/>
            <person name="Liu X."/>
        </authorList>
    </citation>
    <scope>NUCLEOTIDE SEQUENCE [LARGE SCALE GENOMIC DNA]</scope>
    <source>
        <strain evidence="5">DSM 16317</strain>
    </source>
</reference>
<dbReference type="EMBL" id="LILB01000005">
    <property type="protein sequence ID" value="KOO49572.1"/>
    <property type="molecule type" value="Genomic_DNA"/>
</dbReference>
<dbReference type="STRING" id="263475.AMD00_14595"/>
<evidence type="ECO:0000256" key="1">
    <source>
        <dbReference type="ARBA" id="ARBA00010211"/>
    </source>
</evidence>
<proteinExistence type="inferred from homology"/>
<dbReference type="GO" id="GO:0018773">
    <property type="term" value="F:acetylpyruvate hydrolase activity"/>
    <property type="evidence" value="ECO:0007669"/>
    <property type="project" value="TreeGrafter"/>
</dbReference>
<sequence>MKILSFRYNDVVSFGPKVKKEEAVWDVLAIQEALQVLPSFATTIVEGMTAGFEFVEQSRKLVEAAQNSENPEQFKYAFTDIEWLAPIPRTTKNIICVGKNYQDHAKEMGAESAPENLMIFTKAPTSIAADGQTISAHADVTSALDYEGELAVVIGKKGKNIPTKLAYDYVFGYTIANDITARDLQAKHKQFFLGKSLDGACPMGPYLVTKDEIPNPHSLSIVTKVNDEIRQNGSTKDMIFTIEEIISEISRLVTLEPGDVILTGTPAGVGKGMNPPTYLASGDVVKVSIEGIGTLVNRFE</sequence>
<dbReference type="InterPro" id="IPR011234">
    <property type="entry name" value="Fumarylacetoacetase-like_C"/>
</dbReference>
<dbReference type="GO" id="GO:0046872">
    <property type="term" value="F:metal ion binding"/>
    <property type="evidence" value="ECO:0007669"/>
    <property type="project" value="UniProtKB-KW"/>
</dbReference>